<dbReference type="GO" id="GO:0004619">
    <property type="term" value="F:phosphoglycerate mutase activity"/>
    <property type="evidence" value="ECO:0007669"/>
    <property type="project" value="UniProtKB-EC"/>
</dbReference>
<feature type="binding site" evidence="5">
    <location>
        <begin position="52"/>
        <end position="53"/>
    </location>
    <ligand>
        <name>substrate</name>
    </ligand>
</feature>
<keyword evidence="4" id="KW-0413">Isomerase</keyword>
<protein>
    <recommendedName>
        <fullName evidence="2">phosphoglycerate mutase (2,3-diphosphoglycerate-dependent)</fullName>
        <ecNumber evidence="2">5.4.2.11</ecNumber>
    </recommendedName>
</protein>
<dbReference type="SUPFAM" id="SSF53254">
    <property type="entry name" value="Phosphoglycerate mutase-like"/>
    <property type="match status" value="1"/>
</dbReference>
<evidence type="ECO:0000313" key="8">
    <source>
        <dbReference type="EMBL" id="KAB7788979.1"/>
    </source>
</evidence>
<dbReference type="Gene3D" id="3.40.50.1240">
    <property type="entry name" value="Phosphoglycerate mutase-like"/>
    <property type="match status" value="1"/>
</dbReference>
<gene>
    <name evidence="8" type="ORF">F7D09_2067</name>
</gene>
<dbReference type="InterPro" id="IPR029033">
    <property type="entry name" value="His_PPase_superfam"/>
</dbReference>
<dbReference type="CDD" id="cd07067">
    <property type="entry name" value="HP_PGM_like"/>
    <property type="match status" value="1"/>
</dbReference>
<proteinExistence type="inferred from homology"/>
<dbReference type="EMBL" id="WBVT01000058">
    <property type="protein sequence ID" value="KAB7788979.1"/>
    <property type="molecule type" value="Genomic_DNA"/>
</dbReference>
<evidence type="ECO:0000313" key="9">
    <source>
        <dbReference type="Proteomes" id="UP000441772"/>
    </source>
</evidence>
<evidence type="ECO:0000256" key="6">
    <source>
        <dbReference type="PIRSR" id="PIRSR613078-3"/>
    </source>
</evidence>
<dbReference type="RefSeq" id="WP_152235462.1">
    <property type="nucleotide sequence ID" value="NZ_JBHSKZ010000048.1"/>
</dbReference>
<keyword evidence="3" id="KW-0324">Glycolysis</keyword>
<dbReference type="PANTHER" id="PTHR11931">
    <property type="entry name" value="PHOSPHOGLYCERATE MUTASE"/>
    <property type="match status" value="1"/>
</dbReference>
<evidence type="ECO:0000256" key="5">
    <source>
        <dbReference type="PIRSR" id="PIRSR613078-2"/>
    </source>
</evidence>
<organism evidence="8 9">
    <name type="scientific">Bifidobacterium leontopitheci</name>
    <dbReference type="NCBI Taxonomy" id="2650774"/>
    <lineage>
        <taxon>Bacteria</taxon>
        <taxon>Bacillati</taxon>
        <taxon>Actinomycetota</taxon>
        <taxon>Actinomycetes</taxon>
        <taxon>Bifidobacteriales</taxon>
        <taxon>Bifidobacteriaceae</taxon>
        <taxon>Bifidobacterium</taxon>
    </lineage>
</organism>
<dbReference type="SMART" id="SM00855">
    <property type="entry name" value="PGAM"/>
    <property type="match status" value="1"/>
</dbReference>
<accession>A0A6I1GHV9</accession>
<comment type="similarity">
    <text evidence="1">Belongs to the phosphoglycerate mutase family. BPG-dependent PGAM subfamily.</text>
</comment>
<comment type="caution">
    <text evidence="8">The sequence shown here is derived from an EMBL/GenBank/DDBJ whole genome shotgun (WGS) entry which is preliminary data.</text>
</comment>
<dbReference type="InterPro" id="IPR005952">
    <property type="entry name" value="Phosphogly_mut1"/>
</dbReference>
<dbReference type="AlphaFoldDB" id="A0A6I1GHV9"/>
<dbReference type="Pfam" id="PF00300">
    <property type="entry name" value="His_Phos_1"/>
    <property type="match status" value="1"/>
</dbReference>
<feature type="site" description="Transition state stabilizer" evidence="6">
    <location>
        <position position="203"/>
    </location>
</feature>
<sequence>MNEPRHLDTAATEQSAQASTNDPATTPHAGAIGRLVLLRHGQTVWSESGQHTGRTNIPLTAVGERQAAEAGARIREQFPEGFDEECVFASPLKRAQQTARLAGFTPRSLPQIAEWDYGRAEGRTRQTVAALHGAPWDVWRDGPGALQPEMGGDWTETLPGGEQVPVHNGPGETLDDVYERVAQAIDVAVPLLESGRSVLFVAHAHVLRILTARWLGVDPHFARLLRLDTAHYSVLSVYKGDRVIERWNC</sequence>
<dbReference type="Proteomes" id="UP000441772">
    <property type="component" value="Unassembled WGS sequence"/>
</dbReference>
<name>A0A6I1GHV9_9BIFI</name>
<feature type="binding site" evidence="5">
    <location>
        <position position="94"/>
    </location>
    <ligand>
        <name>substrate</name>
    </ligand>
</feature>
<evidence type="ECO:0000256" key="2">
    <source>
        <dbReference type="ARBA" id="ARBA00012028"/>
    </source>
</evidence>
<evidence type="ECO:0000256" key="4">
    <source>
        <dbReference type="ARBA" id="ARBA00023235"/>
    </source>
</evidence>
<dbReference type="GO" id="GO:0006096">
    <property type="term" value="P:glycolytic process"/>
    <property type="evidence" value="ECO:0007669"/>
    <property type="project" value="UniProtKB-KW"/>
</dbReference>
<keyword evidence="9" id="KW-1185">Reference proteome</keyword>
<dbReference type="EC" id="5.4.2.11" evidence="2"/>
<evidence type="ECO:0000256" key="3">
    <source>
        <dbReference type="ARBA" id="ARBA00023152"/>
    </source>
</evidence>
<reference evidence="8 9" key="1">
    <citation type="submission" date="2019-09" db="EMBL/GenBank/DDBJ databases">
        <title>Characterization of the phylogenetic diversity of two novel species belonging to the genus Bifidobacterium: Bifidobacterium cebidarum sp. nov. and Bifidobacterium leontopitheci sp. nov.</title>
        <authorList>
            <person name="Lugli G.A."/>
            <person name="Duranti S."/>
            <person name="Milani C."/>
            <person name="Turroni F."/>
            <person name="Ventura M."/>
        </authorList>
    </citation>
    <scope>NUCLEOTIDE SEQUENCE [LARGE SCALE GENOMIC DNA]</scope>
    <source>
        <strain evidence="8 9">LMG 31471</strain>
    </source>
</reference>
<feature type="compositionally biased region" description="Low complexity" evidence="7">
    <location>
        <begin position="9"/>
        <end position="20"/>
    </location>
</feature>
<feature type="region of interest" description="Disordered" evidence="7">
    <location>
        <begin position="1"/>
        <end position="28"/>
    </location>
</feature>
<dbReference type="InterPro" id="IPR013078">
    <property type="entry name" value="His_Pase_superF_clade-1"/>
</dbReference>
<evidence type="ECO:0000256" key="7">
    <source>
        <dbReference type="SAM" id="MobiDB-lite"/>
    </source>
</evidence>
<evidence type="ECO:0000256" key="1">
    <source>
        <dbReference type="ARBA" id="ARBA00006717"/>
    </source>
</evidence>